<comment type="similarity">
    <text evidence="2 13">Belongs to the ACDP family.</text>
</comment>
<name>H0WPP7_OTOGA</name>
<dbReference type="EMBL" id="AAQR03047129">
    <property type="status" value="NOT_ANNOTATED_CDS"/>
    <property type="molecule type" value="Genomic_DNA"/>
</dbReference>
<keyword evidence="5 12" id="KW-0812">Transmembrane</keyword>
<dbReference type="FunCoup" id="H0WPP7">
    <property type="interactions" value="477"/>
</dbReference>
<dbReference type="EMBL" id="AAQR03047126">
    <property type="status" value="NOT_ANNOTATED_CDS"/>
    <property type="molecule type" value="Genomic_DNA"/>
</dbReference>
<evidence type="ECO:0000256" key="6">
    <source>
        <dbReference type="ARBA" id="ARBA00022737"/>
    </source>
</evidence>
<dbReference type="eggNOG" id="KOG2118">
    <property type="taxonomic scope" value="Eukaryota"/>
</dbReference>
<dbReference type="PANTHER" id="PTHR12064:SF22">
    <property type="entry name" value="METAL TRANSPORTER CNNM2"/>
    <property type="match status" value="1"/>
</dbReference>
<dbReference type="GO" id="GO:0005524">
    <property type="term" value="F:ATP binding"/>
    <property type="evidence" value="ECO:0007669"/>
    <property type="project" value="Ensembl"/>
</dbReference>
<feature type="transmembrane region" description="Helical" evidence="13">
    <location>
        <begin position="255"/>
        <end position="279"/>
    </location>
</feature>
<dbReference type="EMBL" id="AAQR03047125">
    <property type="status" value="NOT_ANNOTATED_CDS"/>
    <property type="molecule type" value="Genomic_DNA"/>
</dbReference>
<dbReference type="EMBL" id="AAQR03047132">
    <property type="status" value="NOT_ANNOTATED_CDS"/>
    <property type="molecule type" value="Genomic_DNA"/>
</dbReference>
<dbReference type="OMA" id="MLEHYLF"/>
<feature type="transmembrane region" description="Helical" evidence="13">
    <location>
        <begin position="371"/>
        <end position="391"/>
    </location>
</feature>
<evidence type="ECO:0000256" key="8">
    <source>
        <dbReference type="ARBA" id="ARBA00023065"/>
    </source>
</evidence>
<reference evidence="18" key="1">
    <citation type="submission" date="2011-03" db="EMBL/GenBank/DDBJ databases">
        <title>Version 3 of the genome sequence of Otolemur garnettii (Bushbaby).</title>
        <authorList>
            <consortium name="The Broad Institute Genome Sequencing Platform"/>
            <person name="Di Palma F."/>
            <person name="Johnson J."/>
            <person name="Lander E.S."/>
            <person name="Lindblad-Toh K."/>
            <person name="Jaffe D.B."/>
            <person name="Gnerre S."/>
            <person name="MacCallum I."/>
            <person name="Przybylski D."/>
            <person name="Ribeiro F.J."/>
            <person name="Burton J.N."/>
            <person name="Walker B.J."/>
            <person name="Sharpe T."/>
            <person name="Hall G."/>
        </authorList>
    </citation>
    <scope>NUCLEOTIDE SEQUENCE [LARGE SCALE GENOMIC DNA]</scope>
</reference>
<evidence type="ECO:0000256" key="10">
    <source>
        <dbReference type="ARBA" id="ARBA00023136"/>
    </source>
</evidence>
<keyword evidence="8" id="KW-0406">Ion transport</keyword>
<evidence type="ECO:0000259" key="16">
    <source>
        <dbReference type="PROSITE" id="PS51846"/>
    </source>
</evidence>
<dbReference type="FunFam" id="3.10.580.10:FF:000001">
    <property type="entry name" value="Putative metal transporter CNNM3 isoform 2"/>
    <property type="match status" value="1"/>
</dbReference>
<dbReference type="Pfam" id="PF00571">
    <property type="entry name" value="CBS"/>
    <property type="match status" value="1"/>
</dbReference>
<feature type="domain" description="CBS" evidence="15">
    <location>
        <begin position="518"/>
        <end position="584"/>
    </location>
</feature>
<keyword evidence="6" id="KW-0677">Repeat</keyword>
<comment type="subcellular location">
    <subcellularLocation>
        <location evidence="1 13">Cell membrane</location>
        <topology evidence="1 13">Multi-pass membrane protein</topology>
    </subcellularLocation>
</comment>
<evidence type="ECO:0000256" key="4">
    <source>
        <dbReference type="ARBA" id="ARBA00022475"/>
    </source>
</evidence>
<dbReference type="AlphaFoldDB" id="H0WPP7"/>
<evidence type="ECO:0000256" key="3">
    <source>
        <dbReference type="ARBA" id="ARBA00022448"/>
    </source>
</evidence>
<evidence type="ECO:0000256" key="11">
    <source>
        <dbReference type="PROSITE-ProRule" id="PRU00703"/>
    </source>
</evidence>
<evidence type="ECO:0000259" key="15">
    <source>
        <dbReference type="PROSITE" id="PS51371"/>
    </source>
</evidence>
<keyword evidence="10 12" id="KW-0472">Membrane</keyword>
<dbReference type="STRING" id="30611.ENSOGAP00000003879"/>
<dbReference type="PROSITE" id="PS51371">
    <property type="entry name" value="CBS"/>
    <property type="match status" value="1"/>
</dbReference>
<dbReference type="GO" id="GO:0015095">
    <property type="term" value="F:magnesium ion transmembrane transporter activity"/>
    <property type="evidence" value="ECO:0007669"/>
    <property type="project" value="Ensembl"/>
</dbReference>
<keyword evidence="9 11" id="KW-0129">CBS domain</keyword>
<dbReference type="InterPro" id="IPR002550">
    <property type="entry name" value="CNNM"/>
</dbReference>
<evidence type="ECO:0000256" key="2">
    <source>
        <dbReference type="ARBA" id="ARBA00010484"/>
    </source>
</evidence>
<sequence>MIGCGACEPEVKMAGGQAAAALPTWKMAARRSLSSCSRGVLQAAAGRLLPLLLLSCCCGAGGSAAAGENEETVIIGLRLEDTNDVSFMEGGALRVSERTRVKLRVYGQNINNETWSRIAFTEQERQSHSPGEGGLGGPAPPEPDSGPQRCGIRTSDIIIMPHIVLNRRTSGIIEIEIKPLRKMEKSKSYYLCTSLSTPALGAGGPGSAGGTVGGKGGSGVAGLPPPPWAETTWIYHDGEDTKMIVGEEKKFLLPFWLQVIFISLLLCLSGMFSGLNLGLMALDPMELRIVQNCGTEKEKNYAKRIEPVRRQGNYLLCSLLLGNVLVNTTLTILLDDIAGSGLVAVVVSTIGIVIFGEIVPQAICSRHGLAVGANTIFLTKFFMMMTFPASYPVSKLLDCVLGQEIGTVYNREKLLEMLRVTDPYNDLVKEELNIIQGALELRTKTVEDVMTPLRDCFMITGEAILDFNTMSEIMESGYTRIPVFEGERSNIVDLLFVKDLAFVDPDDCTPLKTITKFYNHPLHFVFNDTKLDAMLEEFKKGKSHLAIVQRVNNEGEGDPFYEVLGIVTLEDVIEEIIKSEILDETDLYTDNRTKKKVAHRERKQDFSAFKQTDSEMKVKISPQLLLAMHLVFVSIEVEAFSPSQMSEKILLRLLKHPNVIQELKYDEKNKKAPEYYLYQRNKPVDYFVLILQGKVEVEAGKEGMKFEASAFSYYGAVALTASPVPLSLSRTFVVSRTELLAAGSPGENKSPPRPCGLNHSDSLSRSDRIDAVTPTLGSSNNQLNSSFLQVYIPDYSVRALSDLQFVKISRQQYQNALMASRMDKTPQSSDSENTKIELTLTELHDGLPDETANLLNEQNCVTHSKANHSLHSEGAI</sequence>
<dbReference type="InParanoid" id="H0WPP7"/>
<dbReference type="InterPro" id="IPR000644">
    <property type="entry name" value="CBS_dom"/>
</dbReference>
<keyword evidence="7 12" id="KW-1133">Transmembrane helix</keyword>
<dbReference type="EMBL" id="AAQR03047130">
    <property type="status" value="NOT_ANNOTATED_CDS"/>
    <property type="molecule type" value="Genomic_DNA"/>
</dbReference>
<protein>
    <recommendedName>
        <fullName evidence="13">Metal transporter</fullName>
    </recommendedName>
</protein>
<evidence type="ECO:0000256" key="5">
    <source>
        <dbReference type="ARBA" id="ARBA00022692"/>
    </source>
</evidence>
<dbReference type="EMBL" id="AAQR03047127">
    <property type="status" value="NOT_ANNOTATED_CDS"/>
    <property type="molecule type" value="Genomic_DNA"/>
</dbReference>
<reference evidence="17" key="3">
    <citation type="submission" date="2025-09" db="UniProtKB">
        <authorList>
            <consortium name="Ensembl"/>
        </authorList>
    </citation>
    <scope>IDENTIFICATION</scope>
</reference>
<dbReference type="GO" id="GO:0098978">
    <property type="term" value="C:glutamatergic synapse"/>
    <property type="evidence" value="ECO:0007669"/>
    <property type="project" value="Ensembl"/>
</dbReference>
<accession>H0WPP7</accession>
<dbReference type="InterPro" id="IPR057492">
    <property type="entry name" value="Ig_CNNM1/2/4_N"/>
</dbReference>
<dbReference type="Proteomes" id="UP000005225">
    <property type="component" value="Unassembled WGS sequence"/>
</dbReference>
<evidence type="ECO:0000256" key="12">
    <source>
        <dbReference type="PROSITE-ProRule" id="PRU01193"/>
    </source>
</evidence>
<dbReference type="PROSITE" id="PS51846">
    <property type="entry name" value="CNNM"/>
    <property type="match status" value="1"/>
</dbReference>
<dbReference type="PANTHER" id="PTHR12064">
    <property type="entry name" value="METAL TRANSPORTER CNNM"/>
    <property type="match status" value="1"/>
</dbReference>
<evidence type="ECO:0000256" key="7">
    <source>
        <dbReference type="ARBA" id="ARBA00022989"/>
    </source>
</evidence>
<feature type="transmembrane region" description="Helical" evidence="13">
    <location>
        <begin position="340"/>
        <end position="359"/>
    </location>
</feature>
<dbReference type="GeneTree" id="ENSGT00940000159034"/>
<evidence type="ECO:0000313" key="17">
    <source>
        <dbReference type="Ensembl" id="ENSOGAP00000003879.2"/>
    </source>
</evidence>
<dbReference type="Pfam" id="PF01595">
    <property type="entry name" value="CNNM"/>
    <property type="match status" value="1"/>
</dbReference>
<feature type="transmembrane region" description="Helical" evidence="13">
    <location>
        <begin position="313"/>
        <end position="334"/>
    </location>
</feature>
<dbReference type="HOGENOM" id="CLU_011310_1_1_1"/>
<dbReference type="GO" id="GO:0010960">
    <property type="term" value="P:magnesium ion homeostasis"/>
    <property type="evidence" value="ECO:0007669"/>
    <property type="project" value="Ensembl"/>
</dbReference>
<dbReference type="InterPro" id="IPR046342">
    <property type="entry name" value="CBS_dom_sf"/>
</dbReference>
<keyword evidence="3" id="KW-0813">Transport</keyword>
<reference evidence="17" key="2">
    <citation type="submission" date="2025-08" db="UniProtKB">
        <authorList>
            <consortium name="Ensembl"/>
        </authorList>
    </citation>
    <scope>IDENTIFICATION</scope>
</reference>
<dbReference type="GO" id="GO:0016323">
    <property type="term" value="C:basolateral plasma membrane"/>
    <property type="evidence" value="ECO:0007669"/>
    <property type="project" value="Ensembl"/>
</dbReference>
<dbReference type="EMBL" id="AAQR03047128">
    <property type="status" value="NOT_ANNOTATED_CDS"/>
    <property type="molecule type" value="Genomic_DNA"/>
</dbReference>
<dbReference type="CDD" id="cd04590">
    <property type="entry name" value="CBS_pair_CorC_HlyC_assoc"/>
    <property type="match status" value="1"/>
</dbReference>
<comment type="function">
    <text evidence="13">Metal transporter.</text>
</comment>
<evidence type="ECO:0000256" key="14">
    <source>
        <dbReference type="SAM" id="MobiDB-lite"/>
    </source>
</evidence>
<dbReference type="SUPFAM" id="SSF54631">
    <property type="entry name" value="CBS-domain pair"/>
    <property type="match status" value="1"/>
</dbReference>
<feature type="region of interest" description="Disordered" evidence="14">
    <location>
        <begin position="122"/>
        <end position="151"/>
    </location>
</feature>
<keyword evidence="18" id="KW-1185">Reference proteome</keyword>
<dbReference type="Gene3D" id="3.10.580.10">
    <property type="entry name" value="CBS-domain"/>
    <property type="match status" value="1"/>
</dbReference>
<evidence type="ECO:0000256" key="1">
    <source>
        <dbReference type="ARBA" id="ARBA00004651"/>
    </source>
</evidence>
<feature type="region of interest" description="Disordered" evidence="14">
    <location>
        <begin position="743"/>
        <end position="764"/>
    </location>
</feature>
<evidence type="ECO:0000313" key="18">
    <source>
        <dbReference type="Proteomes" id="UP000005225"/>
    </source>
</evidence>
<dbReference type="InterPro" id="IPR044751">
    <property type="entry name" value="Ion_transp-like_CBS"/>
</dbReference>
<dbReference type="EMBL" id="AAQR03047123">
    <property type="status" value="NOT_ANNOTATED_CDS"/>
    <property type="molecule type" value="Genomic_DNA"/>
</dbReference>
<dbReference type="InterPro" id="IPR045095">
    <property type="entry name" value="ACDP"/>
</dbReference>
<dbReference type="Pfam" id="PF25562">
    <property type="entry name" value="CNBH_CNNM2_C"/>
    <property type="match status" value="1"/>
</dbReference>
<dbReference type="EMBL" id="AAQR03047131">
    <property type="status" value="NOT_ANNOTATED_CDS"/>
    <property type="molecule type" value="Genomic_DNA"/>
</dbReference>
<keyword evidence="4" id="KW-1003">Cell membrane</keyword>
<proteinExistence type="inferred from homology"/>
<feature type="domain" description="CNNM transmembrane" evidence="16">
    <location>
        <begin position="251"/>
        <end position="431"/>
    </location>
</feature>
<organism evidence="17 18">
    <name type="scientific">Otolemur garnettii</name>
    <name type="common">Small-eared galago</name>
    <name type="synonym">Garnett's greater bushbaby</name>
    <dbReference type="NCBI Taxonomy" id="30611"/>
    <lineage>
        <taxon>Eukaryota</taxon>
        <taxon>Metazoa</taxon>
        <taxon>Chordata</taxon>
        <taxon>Craniata</taxon>
        <taxon>Vertebrata</taxon>
        <taxon>Euteleostomi</taxon>
        <taxon>Mammalia</taxon>
        <taxon>Eutheria</taxon>
        <taxon>Euarchontoglires</taxon>
        <taxon>Primates</taxon>
        <taxon>Strepsirrhini</taxon>
        <taxon>Lorisiformes</taxon>
        <taxon>Galagidae</taxon>
        <taxon>Otolemur</taxon>
    </lineage>
</organism>
<evidence type="ECO:0000256" key="13">
    <source>
        <dbReference type="RuleBase" id="RU369091"/>
    </source>
</evidence>
<dbReference type="Pfam" id="PF25511">
    <property type="entry name" value="Ig_CNNM4_N"/>
    <property type="match status" value="1"/>
</dbReference>
<dbReference type="EMBL" id="AAQR03047124">
    <property type="status" value="NOT_ANNOTATED_CDS"/>
    <property type="molecule type" value="Genomic_DNA"/>
</dbReference>
<dbReference type="Ensembl" id="ENSOGAT00000004347.2">
    <property type="protein sequence ID" value="ENSOGAP00000003879.2"/>
    <property type="gene ID" value="ENSOGAG00000004343.2"/>
</dbReference>
<evidence type="ECO:0000256" key="9">
    <source>
        <dbReference type="ARBA" id="ARBA00023122"/>
    </source>
</evidence>